<sequence length="117" mass="12682">MRLALAAILMLAGCAASLTPRPTEVDFAPNGDLTVRLSDWQRCTGTRELAIRRADGWSGTLEGCSPAYRYDVALEPNAIRSALGRLFGFFPGMGVVTVSDNTGRAWRFDVPPPLPSR</sequence>
<gene>
    <name evidence="2" type="ORF">ACFSGJ_05900</name>
</gene>
<evidence type="ECO:0000256" key="1">
    <source>
        <dbReference type="SAM" id="SignalP"/>
    </source>
</evidence>
<organism evidence="2 3">
    <name type="scientific">Halodurantibacterium flavum</name>
    <dbReference type="NCBI Taxonomy" id="1382802"/>
    <lineage>
        <taxon>Bacteria</taxon>
        <taxon>Pseudomonadati</taxon>
        <taxon>Pseudomonadota</taxon>
        <taxon>Alphaproteobacteria</taxon>
        <taxon>Rhodobacterales</taxon>
        <taxon>Paracoccaceae</taxon>
        <taxon>Halodurantibacterium</taxon>
    </lineage>
</organism>
<dbReference type="EMBL" id="JBHUGH010000003">
    <property type="protein sequence ID" value="MFD1911750.1"/>
    <property type="molecule type" value="Genomic_DNA"/>
</dbReference>
<feature type="signal peptide" evidence="1">
    <location>
        <begin position="1"/>
        <end position="18"/>
    </location>
</feature>
<dbReference type="Proteomes" id="UP001597353">
    <property type="component" value="Unassembled WGS sequence"/>
</dbReference>
<evidence type="ECO:0000313" key="3">
    <source>
        <dbReference type="Proteomes" id="UP001597353"/>
    </source>
</evidence>
<proteinExistence type="predicted"/>
<protein>
    <recommendedName>
        <fullName evidence="4">Lipoprotein</fullName>
    </recommendedName>
</protein>
<keyword evidence="3" id="KW-1185">Reference proteome</keyword>
<dbReference type="RefSeq" id="WP_390260063.1">
    <property type="nucleotide sequence ID" value="NZ_JBHUGH010000003.1"/>
</dbReference>
<name>A0ABW4S2Q6_9RHOB</name>
<accession>A0ABW4S2Q6</accession>
<comment type="caution">
    <text evidence="2">The sequence shown here is derived from an EMBL/GenBank/DDBJ whole genome shotgun (WGS) entry which is preliminary data.</text>
</comment>
<reference evidence="3" key="1">
    <citation type="journal article" date="2019" name="Int. J. Syst. Evol. Microbiol.">
        <title>The Global Catalogue of Microorganisms (GCM) 10K type strain sequencing project: providing services to taxonomists for standard genome sequencing and annotation.</title>
        <authorList>
            <consortium name="The Broad Institute Genomics Platform"/>
            <consortium name="The Broad Institute Genome Sequencing Center for Infectious Disease"/>
            <person name="Wu L."/>
            <person name="Ma J."/>
        </authorList>
    </citation>
    <scope>NUCLEOTIDE SEQUENCE [LARGE SCALE GENOMIC DNA]</scope>
    <source>
        <strain evidence="3">CGMCC 4.7242</strain>
    </source>
</reference>
<keyword evidence="1" id="KW-0732">Signal</keyword>
<evidence type="ECO:0008006" key="4">
    <source>
        <dbReference type="Google" id="ProtNLM"/>
    </source>
</evidence>
<evidence type="ECO:0000313" key="2">
    <source>
        <dbReference type="EMBL" id="MFD1911750.1"/>
    </source>
</evidence>
<feature type="chain" id="PRO_5045851399" description="Lipoprotein" evidence="1">
    <location>
        <begin position="19"/>
        <end position="117"/>
    </location>
</feature>